<reference evidence="2 3" key="1">
    <citation type="submission" date="2017-03" db="EMBL/GenBank/DDBJ databases">
        <title>Lifting the veil on microbial sulfur biogeochemistry in mining wastewaters.</title>
        <authorList>
            <person name="Kantor R.S."/>
            <person name="Colenbrander Nelson T."/>
            <person name="Marshall S."/>
            <person name="Bennett D."/>
            <person name="Apte S."/>
            <person name="Camacho D."/>
            <person name="Thomas B.C."/>
            <person name="Warren L.A."/>
            <person name="Banfield J.F."/>
        </authorList>
    </citation>
    <scope>NUCLEOTIDE SEQUENCE [LARGE SCALE GENOMIC DNA]</scope>
    <source>
        <strain evidence="2">32-68-21</strain>
    </source>
</reference>
<dbReference type="AlphaFoldDB" id="A0A258HJQ3"/>
<accession>A0A258HJQ3</accession>
<sequence length="140" mass="15756">MDHFRLRKYRGPETWTRVREAYLAGEPAPSVAQRFDVSLANIRKKASREGWTRHAMARRYDLKPVRGAPDGPRPAIGPLPDALNLPFEPNERPVKVREAIERAGARAAWLLSEGRAGEAEVLIRAARALSELSVRYSGMR</sequence>
<evidence type="ECO:0000256" key="1">
    <source>
        <dbReference type="SAM" id="MobiDB-lite"/>
    </source>
</evidence>
<gene>
    <name evidence="2" type="ORF">B7Y86_05990</name>
</gene>
<evidence type="ECO:0000313" key="2">
    <source>
        <dbReference type="EMBL" id="OYX57255.1"/>
    </source>
</evidence>
<dbReference type="EMBL" id="NCEQ01000006">
    <property type="protein sequence ID" value="OYX57255.1"/>
    <property type="molecule type" value="Genomic_DNA"/>
</dbReference>
<protein>
    <submittedName>
        <fullName evidence="2">Uncharacterized protein</fullName>
    </submittedName>
</protein>
<name>A0A258HJQ3_9CAUL</name>
<feature type="region of interest" description="Disordered" evidence="1">
    <location>
        <begin position="63"/>
        <end position="88"/>
    </location>
</feature>
<organism evidence="2 3">
    <name type="scientific">Brevundimonas subvibrioides</name>
    <dbReference type="NCBI Taxonomy" id="74313"/>
    <lineage>
        <taxon>Bacteria</taxon>
        <taxon>Pseudomonadati</taxon>
        <taxon>Pseudomonadota</taxon>
        <taxon>Alphaproteobacteria</taxon>
        <taxon>Caulobacterales</taxon>
        <taxon>Caulobacteraceae</taxon>
        <taxon>Brevundimonas</taxon>
    </lineage>
</organism>
<proteinExistence type="predicted"/>
<dbReference type="Proteomes" id="UP000216147">
    <property type="component" value="Unassembled WGS sequence"/>
</dbReference>
<comment type="caution">
    <text evidence="2">The sequence shown here is derived from an EMBL/GenBank/DDBJ whole genome shotgun (WGS) entry which is preliminary data.</text>
</comment>
<evidence type="ECO:0000313" key="3">
    <source>
        <dbReference type="Proteomes" id="UP000216147"/>
    </source>
</evidence>